<dbReference type="AlphaFoldDB" id="A0A0C3CVB4"/>
<keyword evidence="3" id="KW-1185">Reference proteome</keyword>
<dbReference type="Proteomes" id="UP000054321">
    <property type="component" value="Unassembled WGS sequence"/>
</dbReference>
<name>A0A0C3CVB4_OIDMZ</name>
<dbReference type="InParanoid" id="A0A0C3CVB4"/>
<accession>A0A0C3CVB4</accession>
<sequence>WPLKGASDCQFKKLCHVLWEWDICDGCKIDQSCLSIRCPWQKRSLKLQPFFRLYQKITASYMPEMHTTSNYALRTHEDLFEIIQTLKQNPTTPRANLTATHFARRGYNSQPHLADQNRAFDLAVRAMTTVDCSIENQSGSDVLVWEDDKSFQELVRSIGSTKYCPVLADDEERSLDPKEQLSAIRLKKGAHIKFRGTDDIKNHLRLEGETVEIFHHTSILKEHLRLTRYEHAKTLTDNPSCIEVIPRQLALETLGSLQEVLFPYGDIDSHRCLKFLSSSSGIDQDCLIPNSEGSRRSDEKNVRYTYWGPRMRILLDELENPSPRGLQQRWERISKQRHMMQAAVIGIMVTVLLGLLSL</sequence>
<keyword evidence="1" id="KW-0472">Membrane</keyword>
<evidence type="ECO:0000313" key="3">
    <source>
        <dbReference type="Proteomes" id="UP000054321"/>
    </source>
</evidence>
<proteinExistence type="predicted"/>
<keyword evidence="1" id="KW-0812">Transmembrane</keyword>
<evidence type="ECO:0000256" key="1">
    <source>
        <dbReference type="SAM" id="Phobius"/>
    </source>
</evidence>
<feature type="transmembrane region" description="Helical" evidence="1">
    <location>
        <begin position="339"/>
        <end position="357"/>
    </location>
</feature>
<dbReference type="OrthoDB" id="5428890at2759"/>
<dbReference type="HOGENOM" id="CLU_062847_0_0_1"/>
<feature type="non-terminal residue" evidence="2">
    <location>
        <position position="358"/>
    </location>
</feature>
<gene>
    <name evidence="2" type="ORF">OIDMADRAFT_71173</name>
</gene>
<reference evidence="3" key="2">
    <citation type="submission" date="2015-01" db="EMBL/GenBank/DDBJ databases">
        <title>Evolutionary Origins and Diversification of the Mycorrhizal Mutualists.</title>
        <authorList>
            <consortium name="DOE Joint Genome Institute"/>
            <consortium name="Mycorrhizal Genomics Consortium"/>
            <person name="Kohler A."/>
            <person name="Kuo A."/>
            <person name="Nagy L.G."/>
            <person name="Floudas D."/>
            <person name="Copeland A."/>
            <person name="Barry K.W."/>
            <person name="Cichocki N."/>
            <person name="Veneault-Fourrey C."/>
            <person name="LaButti K."/>
            <person name="Lindquist E.A."/>
            <person name="Lipzen A."/>
            <person name="Lundell T."/>
            <person name="Morin E."/>
            <person name="Murat C."/>
            <person name="Riley R."/>
            <person name="Ohm R."/>
            <person name="Sun H."/>
            <person name="Tunlid A."/>
            <person name="Henrissat B."/>
            <person name="Grigoriev I.V."/>
            <person name="Hibbett D.S."/>
            <person name="Martin F."/>
        </authorList>
    </citation>
    <scope>NUCLEOTIDE SEQUENCE [LARGE SCALE GENOMIC DNA]</scope>
    <source>
        <strain evidence="3">Zn</strain>
    </source>
</reference>
<dbReference type="STRING" id="913774.A0A0C3CVB4"/>
<keyword evidence="1" id="KW-1133">Transmembrane helix</keyword>
<feature type="non-terminal residue" evidence="2">
    <location>
        <position position="1"/>
    </location>
</feature>
<organism evidence="2 3">
    <name type="scientific">Oidiodendron maius (strain Zn)</name>
    <dbReference type="NCBI Taxonomy" id="913774"/>
    <lineage>
        <taxon>Eukaryota</taxon>
        <taxon>Fungi</taxon>
        <taxon>Dikarya</taxon>
        <taxon>Ascomycota</taxon>
        <taxon>Pezizomycotina</taxon>
        <taxon>Leotiomycetes</taxon>
        <taxon>Leotiomycetes incertae sedis</taxon>
        <taxon>Myxotrichaceae</taxon>
        <taxon>Oidiodendron</taxon>
    </lineage>
</organism>
<reference evidence="2 3" key="1">
    <citation type="submission" date="2014-04" db="EMBL/GenBank/DDBJ databases">
        <authorList>
            <consortium name="DOE Joint Genome Institute"/>
            <person name="Kuo A."/>
            <person name="Martino E."/>
            <person name="Perotto S."/>
            <person name="Kohler A."/>
            <person name="Nagy L.G."/>
            <person name="Floudas D."/>
            <person name="Copeland A."/>
            <person name="Barry K.W."/>
            <person name="Cichocki N."/>
            <person name="Veneault-Fourrey C."/>
            <person name="LaButti K."/>
            <person name="Lindquist E.A."/>
            <person name="Lipzen A."/>
            <person name="Lundell T."/>
            <person name="Morin E."/>
            <person name="Murat C."/>
            <person name="Sun H."/>
            <person name="Tunlid A."/>
            <person name="Henrissat B."/>
            <person name="Grigoriev I.V."/>
            <person name="Hibbett D.S."/>
            <person name="Martin F."/>
            <person name="Nordberg H.P."/>
            <person name="Cantor M.N."/>
            <person name="Hua S.X."/>
        </authorList>
    </citation>
    <scope>NUCLEOTIDE SEQUENCE [LARGE SCALE GENOMIC DNA]</scope>
    <source>
        <strain evidence="2 3">Zn</strain>
    </source>
</reference>
<dbReference type="EMBL" id="KN832874">
    <property type="protein sequence ID" value="KIN02949.1"/>
    <property type="molecule type" value="Genomic_DNA"/>
</dbReference>
<protein>
    <submittedName>
        <fullName evidence="2">Uncharacterized protein</fullName>
    </submittedName>
</protein>
<evidence type="ECO:0000313" key="2">
    <source>
        <dbReference type="EMBL" id="KIN02949.1"/>
    </source>
</evidence>